<keyword evidence="1" id="KW-0677">Repeat</keyword>
<dbReference type="InterPro" id="IPR050663">
    <property type="entry name" value="Ankyrin-SOCS_Box"/>
</dbReference>
<name>A0A8J6CAT9_DIALT</name>
<feature type="compositionally biased region" description="Low complexity" evidence="4">
    <location>
        <begin position="465"/>
        <end position="479"/>
    </location>
</feature>
<evidence type="ECO:0000313" key="5">
    <source>
        <dbReference type="EMBL" id="KAG8465864.1"/>
    </source>
</evidence>
<evidence type="ECO:0000313" key="6">
    <source>
        <dbReference type="Proteomes" id="UP000751190"/>
    </source>
</evidence>
<dbReference type="GO" id="GO:0005634">
    <property type="term" value="C:nucleus"/>
    <property type="evidence" value="ECO:0007669"/>
    <property type="project" value="TreeGrafter"/>
</dbReference>
<feature type="region of interest" description="Disordered" evidence="4">
    <location>
        <begin position="384"/>
        <end position="588"/>
    </location>
</feature>
<feature type="compositionally biased region" description="Low complexity" evidence="4">
    <location>
        <begin position="393"/>
        <end position="439"/>
    </location>
</feature>
<dbReference type="OrthoDB" id="539213at2759"/>
<dbReference type="PANTHER" id="PTHR24193:SF121">
    <property type="entry name" value="ADA2A-CONTAINING COMPLEX COMPONENT 3, ISOFORM D"/>
    <property type="match status" value="1"/>
</dbReference>
<organism evidence="5 6">
    <name type="scientific">Diacronema lutheri</name>
    <name type="common">Unicellular marine alga</name>
    <name type="synonym">Monochrysis lutheri</name>
    <dbReference type="NCBI Taxonomy" id="2081491"/>
    <lineage>
        <taxon>Eukaryota</taxon>
        <taxon>Haptista</taxon>
        <taxon>Haptophyta</taxon>
        <taxon>Pavlovophyceae</taxon>
        <taxon>Pavlovales</taxon>
        <taxon>Pavlovaceae</taxon>
        <taxon>Diacronema</taxon>
    </lineage>
</organism>
<dbReference type="EMBL" id="JAGTXO010000009">
    <property type="protein sequence ID" value="KAG8465864.1"/>
    <property type="molecule type" value="Genomic_DNA"/>
</dbReference>
<dbReference type="Gene3D" id="1.25.40.20">
    <property type="entry name" value="Ankyrin repeat-containing domain"/>
    <property type="match status" value="2"/>
</dbReference>
<dbReference type="GO" id="GO:0000976">
    <property type="term" value="F:transcription cis-regulatory region binding"/>
    <property type="evidence" value="ECO:0007669"/>
    <property type="project" value="TreeGrafter"/>
</dbReference>
<dbReference type="PANTHER" id="PTHR24193">
    <property type="entry name" value="ANKYRIN REPEAT PROTEIN"/>
    <property type="match status" value="1"/>
</dbReference>
<feature type="compositionally biased region" description="Low complexity" evidence="4">
    <location>
        <begin position="514"/>
        <end position="526"/>
    </location>
</feature>
<evidence type="ECO:0000256" key="4">
    <source>
        <dbReference type="SAM" id="MobiDB-lite"/>
    </source>
</evidence>
<dbReference type="PROSITE" id="PS50088">
    <property type="entry name" value="ANK_REPEAT"/>
    <property type="match status" value="2"/>
</dbReference>
<comment type="caution">
    <text evidence="5">The sequence shown here is derived from an EMBL/GenBank/DDBJ whole genome shotgun (WGS) entry which is preliminary data.</text>
</comment>
<dbReference type="Pfam" id="PF12796">
    <property type="entry name" value="Ank_2"/>
    <property type="match status" value="2"/>
</dbReference>
<dbReference type="OMA" id="RHANDKA"/>
<feature type="region of interest" description="Disordered" evidence="4">
    <location>
        <begin position="1"/>
        <end position="38"/>
    </location>
</feature>
<dbReference type="SUPFAM" id="SSF48403">
    <property type="entry name" value="Ankyrin repeat"/>
    <property type="match status" value="1"/>
</dbReference>
<dbReference type="InterPro" id="IPR002110">
    <property type="entry name" value="Ankyrin_rpt"/>
</dbReference>
<sequence>MPTSYSQRGGSTPRSGTPRSATPLSRSSSRARSSPAAFDSVQPLAALAAAAKAGDRGAVDSLLSEATGGALWQAARGGHAEVVELLLARGAPASAASATGASLTAIYAAAEGGHERIVALLLASGASPDSPELGRAGPLHAAAQAGSVACVTTLVAARANVEARREDGRTALHVAAELGERDVLYRLLDAGGADASAKVEGAPAHGASALLCACAHGRLECVQLLSAYGAERSVHLPPPARLRGASPRARTKYGGVGALRQPAGADALTEGDRLAGSPALHAPFNAPSAGGARVGSLVTAEQVAREAGQRAVGTWLVSTRDWCSALHHAPVLPEARVRALLAAKADPHVRTAPGCQSALDVARIHVHSPAAALVIAAAEGRHANDKAKGGAASRPPSRRPSLVPADAAAAAAAAAVAAPRSQDGGSSRPPSRRGSAAQPTGAHGTEPPLREKSSASPPPPPPAAGAPRSVGSNAPARRAPGGRGGSPSLRQTGAGVGPAVRARSVERASKGGRRSSPGKSRQSRGGVSQDSAAHAHARAAPRRASGVPAPVRISDDDADDVEHVGAWPSPALESDPMNRTMRWDRGGH</sequence>
<feature type="compositionally biased region" description="Polar residues" evidence="4">
    <location>
        <begin position="1"/>
        <end position="17"/>
    </location>
</feature>
<feature type="repeat" description="ANK" evidence="3">
    <location>
        <begin position="101"/>
        <end position="133"/>
    </location>
</feature>
<reference evidence="5" key="1">
    <citation type="submission" date="2021-05" db="EMBL/GenBank/DDBJ databases">
        <title>The genome of the haptophyte Pavlova lutheri (Diacronema luteri, Pavlovales) - a model for lipid biosynthesis in eukaryotic algae.</title>
        <authorList>
            <person name="Hulatt C.J."/>
            <person name="Posewitz M.C."/>
        </authorList>
    </citation>
    <scope>NUCLEOTIDE SEQUENCE</scope>
    <source>
        <strain evidence="5">NIVA-4/92</strain>
    </source>
</reference>
<keyword evidence="2 3" id="KW-0040">ANK repeat</keyword>
<protein>
    <submittedName>
        <fullName evidence="5">Uncharacterized protein</fullName>
    </submittedName>
</protein>
<dbReference type="SMART" id="SM00248">
    <property type="entry name" value="ANK"/>
    <property type="match status" value="5"/>
</dbReference>
<dbReference type="InterPro" id="IPR036770">
    <property type="entry name" value="Ankyrin_rpt-contain_sf"/>
</dbReference>
<evidence type="ECO:0000256" key="1">
    <source>
        <dbReference type="ARBA" id="ARBA00022737"/>
    </source>
</evidence>
<feature type="repeat" description="ANK" evidence="3">
    <location>
        <begin position="167"/>
        <end position="200"/>
    </location>
</feature>
<dbReference type="GO" id="GO:0045944">
    <property type="term" value="P:positive regulation of transcription by RNA polymerase II"/>
    <property type="evidence" value="ECO:0007669"/>
    <property type="project" value="TreeGrafter"/>
</dbReference>
<proteinExistence type="predicted"/>
<keyword evidence="6" id="KW-1185">Reference proteome</keyword>
<dbReference type="AlphaFoldDB" id="A0A8J6CAT9"/>
<dbReference type="PROSITE" id="PS50297">
    <property type="entry name" value="ANK_REP_REGION"/>
    <property type="match status" value="1"/>
</dbReference>
<accession>A0A8J6CAT9</accession>
<evidence type="ECO:0000256" key="3">
    <source>
        <dbReference type="PROSITE-ProRule" id="PRU00023"/>
    </source>
</evidence>
<feature type="compositionally biased region" description="Low complexity" evidence="4">
    <location>
        <begin position="18"/>
        <end position="37"/>
    </location>
</feature>
<evidence type="ECO:0000256" key="2">
    <source>
        <dbReference type="ARBA" id="ARBA00023043"/>
    </source>
</evidence>
<dbReference type="Proteomes" id="UP000751190">
    <property type="component" value="Unassembled WGS sequence"/>
</dbReference>
<gene>
    <name evidence="5" type="ORF">KFE25_005434</name>
</gene>